<comment type="caution">
    <text evidence="7">The sequence shown here is derived from an EMBL/GenBank/DDBJ whole genome shotgun (WGS) entry which is preliminary data.</text>
</comment>
<feature type="transmembrane region" description="Helical" evidence="6">
    <location>
        <begin position="296"/>
        <end position="314"/>
    </location>
</feature>
<keyword evidence="3 6" id="KW-0812">Transmembrane</keyword>
<feature type="transmembrane region" description="Helical" evidence="6">
    <location>
        <begin position="361"/>
        <end position="384"/>
    </location>
</feature>
<reference evidence="7" key="1">
    <citation type="journal article" date="2014" name="Int. J. Syst. Evol. Microbiol.">
        <title>Complete genome sequence of Corynebacterium casei LMG S-19264T (=DSM 44701T), isolated from a smear-ripened cheese.</title>
        <authorList>
            <consortium name="US DOE Joint Genome Institute (JGI-PGF)"/>
            <person name="Walter F."/>
            <person name="Albersmeier A."/>
            <person name="Kalinowski J."/>
            <person name="Ruckert C."/>
        </authorList>
    </citation>
    <scope>NUCLEOTIDE SEQUENCE</scope>
    <source>
        <strain evidence="7">CGMCC 1.15254</strain>
    </source>
</reference>
<evidence type="ECO:0008006" key="9">
    <source>
        <dbReference type="Google" id="ProtNLM"/>
    </source>
</evidence>
<protein>
    <recommendedName>
        <fullName evidence="9">Polysaccharide biosynthesis protein C-terminal domain-containing protein</fullName>
    </recommendedName>
</protein>
<evidence type="ECO:0000256" key="4">
    <source>
        <dbReference type="ARBA" id="ARBA00022989"/>
    </source>
</evidence>
<evidence type="ECO:0000256" key="3">
    <source>
        <dbReference type="ARBA" id="ARBA00022692"/>
    </source>
</evidence>
<reference evidence="7" key="2">
    <citation type="submission" date="2020-09" db="EMBL/GenBank/DDBJ databases">
        <authorList>
            <person name="Sun Q."/>
            <person name="Zhou Y."/>
        </authorList>
    </citation>
    <scope>NUCLEOTIDE SEQUENCE</scope>
    <source>
        <strain evidence="7">CGMCC 1.15254</strain>
    </source>
</reference>
<feature type="transmembrane region" description="Helical" evidence="6">
    <location>
        <begin position="177"/>
        <end position="200"/>
    </location>
</feature>
<dbReference type="GO" id="GO:0005886">
    <property type="term" value="C:plasma membrane"/>
    <property type="evidence" value="ECO:0007669"/>
    <property type="project" value="UniProtKB-SubCell"/>
</dbReference>
<feature type="transmembrane region" description="Helical" evidence="6">
    <location>
        <begin position="252"/>
        <end position="275"/>
    </location>
</feature>
<feature type="transmembrane region" description="Helical" evidence="6">
    <location>
        <begin position="212"/>
        <end position="232"/>
    </location>
</feature>
<feature type="transmembrane region" description="Helical" evidence="6">
    <location>
        <begin position="422"/>
        <end position="440"/>
    </location>
</feature>
<dbReference type="RefSeq" id="WP_188664687.1">
    <property type="nucleotide sequence ID" value="NZ_BMHV01000014.1"/>
</dbReference>
<feature type="transmembrane region" description="Helical" evidence="6">
    <location>
        <begin position="44"/>
        <end position="71"/>
    </location>
</feature>
<dbReference type="InterPro" id="IPR050833">
    <property type="entry name" value="Poly_Biosynth_Transport"/>
</dbReference>
<feature type="transmembrane region" description="Helical" evidence="6">
    <location>
        <begin position="390"/>
        <end position="410"/>
    </location>
</feature>
<dbReference type="InterPro" id="IPR002797">
    <property type="entry name" value="Polysacc_synth"/>
</dbReference>
<keyword evidence="8" id="KW-1185">Reference proteome</keyword>
<feature type="transmembrane region" description="Helical" evidence="6">
    <location>
        <begin position="83"/>
        <end position="106"/>
    </location>
</feature>
<organism evidence="7 8">
    <name type="scientific">Terasakiella brassicae</name>
    <dbReference type="NCBI Taxonomy" id="1634917"/>
    <lineage>
        <taxon>Bacteria</taxon>
        <taxon>Pseudomonadati</taxon>
        <taxon>Pseudomonadota</taxon>
        <taxon>Alphaproteobacteria</taxon>
        <taxon>Rhodospirillales</taxon>
        <taxon>Terasakiellaceae</taxon>
        <taxon>Terasakiella</taxon>
    </lineage>
</organism>
<feature type="transmembrane region" description="Helical" evidence="6">
    <location>
        <begin position="329"/>
        <end position="349"/>
    </location>
</feature>
<feature type="transmembrane region" description="Helical" evidence="6">
    <location>
        <begin position="12"/>
        <end position="38"/>
    </location>
</feature>
<dbReference type="PANTHER" id="PTHR30250:SF11">
    <property type="entry name" value="O-ANTIGEN TRANSPORTER-RELATED"/>
    <property type="match status" value="1"/>
</dbReference>
<evidence type="ECO:0000256" key="5">
    <source>
        <dbReference type="ARBA" id="ARBA00023136"/>
    </source>
</evidence>
<evidence type="ECO:0000313" key="8">
    <source>
        <dbReference type="Proteomes" id="UP000632498"/>
    </source>
</evidence>
<evidence type="ECO:0000256" key="2">
    <source>
        <dbReference type="ARBA" id="ARBA00022475"/>
    </source>
</evidence>
<dbReference type="Proteomes" id="UP000632498">
    <property type="component" value="Unassembled WGS sequence"/>
</dbReference>
<gene>
    <name evidence="7" type="ORF">GCM10011332_21050</name>
</gene>
<dbReference type="PANTHER" id="PTHR30250">
    <property type="entry name" value="PST FAMILY PREDICTED COLANIC ACID TRANSPORTER"/>
    <property type="match status" value="1"/>
</dbReference>
<dbReference type="Pfam" id="PF01943">
    <property type="entry name" value="Polysacc_synt"/>
    <property type="match status" value="1"/>
</dbReference>
<sequence>MSKSYSFMSQVFIFGLGIGVNRLLWLLALPVLSSFLIAEDFGRIASLTVIGVVLRTIFGLGIFSSLGIVYFDKDTPQQRAKVIGSAVTFAACGGVLLVLLSTQFATSLAERFLDNADFHHLIILQSVAVALQLISEPMLLRLQFDKQAISYFFVAVALPIIGVPIMLILIAYFDFGILGWCVGQLINGAGQLILAAFILGKTRTISLGTFPYILQIIRFSLPLWPSVSLTYFMQYSGHYFLKELSNLEALGLYSLGFSLGMVMNLFVSAFGTAWVPYFQSFQKQQKEATDKFSQIAVFYLCALGGLVLLAFVFARPTVYLLMEPQFFDAYRVVGLIALAQALFAFWIVLQPVLYFNKRVSLISLFQGSGAVCISLSSWFFVPIFGPEGAAYGSIAGGIFLILIQISYNASQQENVCAYDWRRLAVSFVFTGIAIQSYRLFEQDNGIWASFGFGIFCFVFLAVLSWFVILNTENKLLIKQYIRRKQPAASETK</sequence>
<proteinExistence type="predicted"/>
<dbReference type="AlphaFoldDB" id="A0A917C1X1"/>
<evidence type="ECO:0000313" key="7">
    <source>
        <dbReference type="EMBL" id="GGF66740.1"/>
    </source>
</evidence>
<feature type="transmembrane region" description="Helical" evidence="6">
    <location>
        <begin position="446"/>
        <end position="469"/>
    </location>
</feature>
<feature type="transmembrane region" description="Helical" evidence="6">
    <location>
        <begin position="118"/>
        <end position="139"/>
    </location>
</feature>
<keyword evidence="5 6" id="KW-0472">Membrane</keyword>
<accession>A0A917C1X1</accession>
<keyword evidence="2" id="KW-1003">Cell membrane</keyword>
<name>A0A917C1X1_9PROT</name>
<comment type="subcellular location">
    <subcellularLocation>
        <location evidence="1">Cell membrane</location>
        <topology evidence="1">Multi-pass membrane protein</topology>
    </subcellularLocation>
</comment>
<dbReference type="EMBL" id="BMHV01000014">
    <property type="protein sequence ID" value="GGF66740.1"/>
    <property type="molecule type" value="Genomic_DNA"/>
</dbReference>
<evidence type="ECO:0000256" key="1">
    <source>
        <dbReference type="ARBA" id="ARBA00004651"/>
    </source>
</evidence>
<keyword evidence="4 6" id="KW-1133">Transmembrane helix</keyword>
<feature type="transmembrane region" description="Helical" evidence="6">
    <location>
        <begin position="151"/>
        <end position="171"/>
    </location>
</feature>
<evidence type="ECO:0000256" key="6">
    <source>
        <dbReference type="SAM" id="Phobius"/>
    </source>
</evidence>